<reference evidence="1" key="2">
    <citation type="journal article" date="2015" name="Fish Shellfish Immunol.">
        <title>Early steps in the European eel (Anguilla anguilla)-Vibrio vulnificus interaction in the gills: Role of the RtxA13 toxin.</title>
        <authorList>
            <person name="Callol A."/>
            <person name="Pajuelo D."/>
            <person name="Ebbesson L."/>
            <person name="Teles M."/>
            <person name="MacKenzie S."/>
            <person name="Amaro C."/>
        </authorList>
    </citation>
    <scope>NUCLEOTIDE SEQUENCE</scope>
</reference>
<name>A0A0E9PS16_ANGAN</name>
<accession>A0A0E9PS16</accession>
<reference evidence="1" key="1">
    <citation type="submission" date="2014-11" db="EMBL/GenBank/DDBJ databases">
        <authorList>
            <person name="Amaro Gonzalez C."/>
        </authorList>
    </citation>
    <scope>NUCLEOTIDE SEQUENCE</scope>
</reference>
<organism evidence="1">
    <name type="scientific">Anguilla anguilla</name>
    <name type="common">European freshwater eel</name>
    <name type="synonym">Muraena anguilla</name>
    <dbReference type="NCBI Taxonomy" id="7936"/>
    <lineage>
        <taxon>Eukaryota</taxon>
        <taxon>Metazoa</taxon>
        <taxon>Chordata</taxon>
        <taxon>Craniata</taxon>
        <taxon>Vertebrata</taxon>
        <taxon>Euteleostomi</taxon>
        <taxon>Actinopterygii</taxon>
        <taxon>Neopterygii</taxon>
        <taxon>Teleostei</taxon>
        <taxon>Anguilliformes</taxon>
        <taxon>Anguillidae</taxon>
        <taxon>Anguilla</taxon>
    </lineage>
</organism>
<protein>
    <submittedName>
        <fullName evidence="1">Uncharacterized protein</fullName>
    </submittedName>
</protein>
<sequence>MYNLVNVLPGPVLST</sequence>
<dbReference type="EMBL" id="GBXM01101166">
    <property type="protein sequence ID" value="JAH07411.1"/>
    <property type="molecule type" value="Transcribed_RNA"/>
</dbReference>
<proteinExistence type="predicted"/>
<evidence type="ECO:0000313" key="1">
    <source>
        <dbReference type="EMBL" id="JAH07411.1"/>
    </source>
</evidence>